<keyword evidence="1" id="KW-0812">Transmembrane</keyword>
<protein>
    <submittedName>
        <fullName evidence="2">Uncharacterized protein</fullName>
    </submittedName>
</protein>
<keyword evidence="1" id="KW-1133">Transmembrane helix</keyword>
<keyword evidence="3" id="KW-1185">Reference proteome</keyword>
<accession>A0A699YYU1</accession>
<evidence type="ECO:0000313" key="2">
    <source>
        <dbReference type="EMBL" id="GFH14730.1"/>
    </source>
</evidence>
<dbReference type="AlphaFoldDB" id="A0A699YYU1"/>
<comment type="caution">
    <text evidence="2">The sequence shown here is derived from an EMBL/GenBank/DDBJ whole genome shotgun (WGS) entry which is preliminary data.</text>
</comment>
<proteinExistence type="predicted"/>
<organism evidence="2 3">
    <name type="scientific">Haematococcus lacustris</name>
    <name type="common">Green alga</name>
    <name type="synonym">Haematococcus pluvialis</name>
    <dbReference type="NCBI Taxonomy" id="44745"/>
    <lineage>
        <taxon>Eukaryota</taxon>
        <taxon>Viridiplantae</taxon>
        <taxon>Chlorophyta</taxon>
        <taxon>core chlorophytes</taxon>
        <taxon>Chlorophyceae</taxon>
        <taxon>CS clade</taxon>
        <taxon>Chlamydomonadales</taxon>
        <taxon>Haematococcaceae</taxon>
        <taxon>Haematococcus</taxon>
    </lineage>
</organism>
<dbReference type="EMBL" id="BLLF01000759">
    <property type="protein sequence ID" value="GFH14730.1"/>
    <property type="molecule type" value="Genomic_DNA"/>
</dbReference>
<evidence type="ECO:0000256" key="1">
    <source>
        <dbReference type="SAM" id="Phobius"/>
    </source>
</evidence>
<dbReference type="Proteomes" id="UP000485058">
    <property type="component" value="Unassembled WGS sequence"/>
</dbReference>
<evidence type="ECO:0000313" key="3">
    <source>
        <dbReference type="Proteomes" id="UP000485058"/>
    </source>
</evidence>
<name>A0A699YYU1_HAELA</name>
<feature type="transmembrane region" description="Helical" evidence="1">
    <location>
        <begin position="18"/>
        <end position="38"/>
    </location>
</feature>
<reference evidence="2 3" key="1">
    <citation type="submission" date="2020-02" db="EMBL/GenBank/DDBJ databases">
        <title>Draft genome sequence of Haematococcus lacustris strain NIES-144.</title>
        <authorList>
            <person name="Morimoto D."/>
            <person name="Nakagawa S."/>
            <person name="Yoshida T."/>
            <person name="Sawayama S."/>
        </authorList>
    </citation>
    <scope>NUCLEOTIDE SEQUENCE [LARGE SCALE GENOMIC DNA]</scope>
    <source>
        <strain evidence="2 3">NIES-144</strain>
    </source>
</reference>
<keyword evidence="1" id="KW-0472">Membrane</keyword>
<gene>
    <name evidence="2" type="ORF">HaLaN_10840</name>
</gene>
<sequence length="42" mass="4654">MITALGGNHKYKLSPDEYVLGAITLYLYIINLVSSFMGDNSM</sequence>